<keyword evidence="4 7" id="KW-0472">Membrane</keyword>
<evidence type="ECO:0000256" key="6">
    <source>
        <dbReference type="SAM" id="MobiDB-lite"/>
    </source>
</evidence>
<proteinExistence type="inferred from homology"/>
<keyword evidence="2 7" id="KW-0812">Transmembrane</keyword>
<dbReference type="PANTHER" id="PTHR33048">
    <property type="entry name" value="PTH11-LIKE INTEGRAL MEMBRANE PROTEIN (AFU_ORTHOLOGUE AFUA_5G11245)"/>
    <property type="match status" value="1"/>
</dbReference>
<keyword evidence="10" id="KW-1185">Reference proteome</keyword>
<feature type="transmembrane region" description="Helical" evidence="7">
    <location>
        <begin position="23"/>
        <end position="45"/>
    </location>
</feature>
<feature type="region of interest" description="Disordered" evidence="6">
    <location>
        <begin position="276"/>
        <end position="355"/>
    </location>
</feature>
<feature type="transmembrane region" description="Helical" evidence="7">
    <location>
        <begin position="223"/>
        <end position="243"/>
    </location>
</feature>
<sequence length="355" mass="40101">MVFMRIIYKRWFSAKKQLGSDDWTVLVAILIGLASVVVQVFFLTPNGLGKDVWTLSIPKLVDFGHYFYVMEILYLTLITLIKISLSLFYLAIFPGERIRRLLWITVAFHIAFGIAFLTKTVLQCSPISYNWKKFDGDPTTSGHCININASGWANGVLGVVADIWLFALPLTQVKKLKLHWKKKVGAVIMFLTGGMATIMSMLRLKSVLYFANSYNPTWDEWSIVFWSTIEVATGFICCCLPTLRLILVRMYPRVFETESSRTRTSCTASSNVYRRVSASHNTRQDTLVDGDSDGHSQASLVPAHHPVGQKGLDEELDAGNKRVRIRSLQRMPTDEEDGFELTTKSVESKNRIPGD</sequence>
<evidence type="ECO:0000313" key="9">
    <source>
        <dbReference type="EMBL" id="KAK2611989.1"/>
    </source>
</evidence>
<feature type="transmembrane region" description="Helical" evidence="7">
    <location>
        <begin position="184"/>
        <end position="203"/>
    </location>
</feature>
<evidence type="ECO:0000256" key="4">
    <source>
        <dbReference type="ARBA" id="ARBA00023136"/>
    </source>
</evidence>
<comment type="caution">
    <text evidence="9">The sequence shown here is derived from an EMBL/GenBank/DDBJ whole genome shotgun (WGS) entry which is preliminary data.</text>
</comment>
<feature type="compositionally biased region" description="Basic and acidic residues" evidence="6">
    <location>
        <begin position="346"/>
        <end position="355"/>
    </location>
</feature>
<feature type="transmembrane region" description="Helical" evidence="7">
    <location>
        <begin position="65"/>
        <end position="89"/>
    </location>
</feature>
<keyword evidence="3 7" id="KW-1133">Transmembrane helix</keyword>
<dbReference type="PANTHER" id="PTHR33048:SF143">
    <property type="entry name" value="EXTRACELLULAR MEMBRANE PROTEIN CFEM DOMAIN-CONTAINING PROTEIN-RELATED"/>
    <property type="match status" value="1"/>
</dbReference>
<dbReference type="EMBL" id="JASWJB010000022">
    <property type="protein sequence ID" value="KAK2611989.1"/>
    <property type="molecule type" value="Genomic_DNA"/>
</dbReference>
<protein>
    <recommendedName>
        <fullName evidence="8">Rhodopsin domain-containing protein</fullName>
    </recommendedName>
</protein>
<evidence type="ECO:0000256" key="3">
    <source>
        <dbReference type="ARBA" id="ARBA00022989"/>
    </source>
</evidence>
<evidence type="ECO:0000256" key="5">
    <source>
        <dbReference type="ARBA" id="ARBA00038359"/>
    </source>
</evidence>
<dbReference type="Proteomes" id="UP001251528">
    <property type="component" value="Unassembled WGS sequence"/>
</dbReference>
<feature type="domain" description="Rhodopsin" evidence="8">
    <location>
        <begin position="8"/>
        <end position="248"/>
    </location>
</feature>
<dbReference type="GO" id="GO:0016020">
    <property type="term" value="C:membrane"/>
    <property type="evidence" value="ECO:0007669"/>
    <property type="project" value="UniProtKB-SubCell"/>
</dbReference>
<dbReference type="Pfam" id="PF20684">
    <property type="entry name" value="Fung_rhodopsin"/>
    <property type="match status" value="1"/>
</dbReference>
<reference evidence="9" key="1">
    <citation type="submission" date="2023-06" db="EMBL/GenBank/DDBJ databases">
        <title>Conoideocrella luteorostrata (Hypocreales: Clavicipitaceae), a potential biocontrol fungus for elongate hemlock scale in United States Christmas tree production areas.</title>
        <authorList>
            <person name="Barrett H."/>
            <person name="Lovett B."/>
            <person name="Macias A.M."/>
            <person name="Stajich J.E."/>
            <person name="Kasson M.T."/>
        </authorList>
    </citation>
    <scope>NUCLEOTIDE SEQUENCE</scope>
    <source>
        <strain evidence="9">ARSEF 14590</strain>
    </source>
</reference>
<comment type="similarity">
    <text evidence="5">Belongs to the SAT4 family.</text>
</comment>
<dbReference type="InterPro" id="IPR052337">
    <property type="entry name" value="SAT4-like"/>
</dbReference>
<name>A0AAJ0CYJ8_9HYPO</name>
<organism evidence="9 10">
    <name type="scientific">Conoideocrella luteorostrata</name>
    <dbReference type="NCBI Taxonomy" id="1105319"/>
    <lineage>
        <taxon>Eukaryota</taxon>
        <taxon>Fungi</taxon>
        <taxon>Dikarya</taxon>
        <taxon>Ascomycota</taxon>
        <taxon>Pezizomycotina</taxon>
        <taxon>Sordariomycetes</taxon>
        <taxon>Hypocreomycetidae</taxon>
        <taxon>Hypocreales</taxon>
        <taxon>Clavicipitaceae</taxon>
        <taxon>Conoideocrella</taxon>
    </lineage>
</organism>
<comment type="subcellular location">
    <subcellularLocation>
        <location evidence="1">Membrane</location>
        <topology evidence="1">Multi-pass membrane protein</topology>
    </subcellularLocation>
</comment>
<evidence type="ECO:0000256" key="1">
    <source>
        <dbReference type="ARBA" id="ARBA00004141"/>
    </source>
</evidence>
<gene>
    <name evidence="9" type="ORF">QQS21_001954</name>
</gene>
<dbReference type="AlphaFoldDB" id="A0AAJ0CYJ8"/>
<feature type="transmembrane region" description="Helical" evidence="7">
    <location>
        <begin position="152"/>
        <end position="172"/>
    </location>
</feature>
<dbReference type="InterPro" id="IPR049326">
    <property type="entry name" value="Rhodopsin_dom_fungi"/>
</dbReference>
<feature type="transmembrane region" description="Helical" evidence="7">
    <location>
        <begin position="101"/>
        <end position="122"/>
    </location>
</feature>
<evidence type="ECO:0000256" key="7">
    <source>
        <dbReference type="SAM" id="Phobius"/>
    </source>
</evidence>
<evidence type="ECO:0000313" key="10">
    <source>
        <dbReference type="Proteomes" id="UP001251528"/>
    </source>
</evidence>
<evidence type="ECO:0000259" key="8">
    <source>
        <dbReference type="Pfam" id="PF20684"/>
    </source>
</evidence>
<accession>A0AAJ0CYJ8</accession>
<evidence type="ECO:0000256" key="2">
    <source>
        <dbReference type="ARBA" id="ARBA00022692"/>
    </source>
</evidence>